<keyword evidence="3" id="KW-1185">Reference proteome</keyword>
<evidence type="ECO:0000313" key="2">
    <source>
        <dbReference type="EMBL" id="GAX75898.1"/>
    </source>
</evidence>
<dbReference type="Proteomes" id="UP000232323">
    <property type="component" value="Unassembled WGS sequence"/>
</dbReference>
<dbReference type="InterPro" id="IPR011992">
    <property type="entry name" value="EF-hand-dom_pair"/>
</dbReference>
<organism evidence="2 3">
    <name type="scientific">Chlamydomonas eustigma</name>
    <dbReference type="NCBI Taxonomy" id="1157962"/>
    <lineage>
        <taxon>Eukaryota</taxon>
        <taxon>Viridiplantae</taxon>
        <taxon>Chlorophyta</taxon>
        <taxon>core chlorophytes</taxon>
        <taxon>Chlorophyceae</taxon>
        <taxon>CS clade</taxon>
        <taxon>Chlamydomonadales</taxon>
        <taxon>Chlamydomonadaceae</taxon>
        <taxon>Chlamydomonas</taxon>
    </lineage>
</organism>
<accession>A0A250WYH1</accession>
<comment type="caution">
    <text evidence="2">The sequence shown here is derived from an EMBL/GenBank/DDBJ whole genome shotgun (WGS) entry which is preliminary data.</text>
</comment>
<sequence length="181" mass="19942">MSEDNPRTSRPSATGSDSYRLPRTSSTGRNRTEGSFARTSSRRNSLSIERSSGDASERPMRRRLMNAEALFSEKEANSDTANVHTAMIASMIGMFSKNGEETLTRLELAEIIKSISNGVPPRESDLDIVLHECDVELDTAITAQELSRVINLWVIRGGEMRLPQPHVQGSATSAWSRCSIS</sequence>
<dbReference type="SUPFAM" id="SSF47473">
    <property type="entry name" value="EF-hand"/>
    <property type="match status" value="1"/>
</dbReference>
<dbReference type="AlphaFoldDB" id="A0A250WYH1"/>
<name>A0A250WYH1_9CHLO</name>
<feature type="compositionally biased region" description="Polar residues" evidence="1">
    <location>
        <begin position="37"/>
        <end position="50"/>
    </location>
</feature>
<evidence type="ECO:0000313" key="3">
    <source>
        <dbReference type="Proteomes" id="UP000232323"/>
    </source>
</evidence>
<feature type="compositionally biased region" description="Polar residues" evidence="1">
    <location>
        <begin position="8"/>
        <end position="29"/>
    </location>
</feature>
<evidence type="ECO:0008006" key="4">
    <source>
        <dbReference type="Google" id="ProtNLM"/>
    </source>
</evidence>
<proteinExistence type="predicted"/>
<reference evidence="2 3" key="1">
    <citation type="submission" date="2017-08" db="EMBL/GenBank/DDBJ databases">
        <title>Acidophilic green algal genome provides insights into adaptation to an acidic environment.</title>
        <authorList>
            <person name="Hirooka S."/>
            <person name="Hirose Y."/>
            <person name="Kanesaki Y."/>
            <person name="Higuchi S."/>
            <person name="Fujiwara T."/>
            <person name="Onuma R."/>
            <person name="Era A."/>
            <person name="Ohbayashi R."/>
            <person name="Uzuka A."/>
            <person name="Nozaki H."/>
            <person name="Yoshikawa H."/>
            <person name="Miyagishima S.Y."/>
        </authorList>
    </citation>
    <scope>NUCLEOTIDE SEQUENCE [LARGE SCALE GENOMIC DNA]</scope>
    <source>
        <strain evidence="2 3">NIES-2499</strain>
    </source>
</reference>
<feature type="region of interest" description="Disordered" evidence="1">
    <location>
        <begin position="1"/>
        <end position="60"/>
    </location>
</feature>
<gene>
    <name evidence="2" type="ORF">CEUSTIGMA_g3341.t1</name>
</gene>
<dbReference type="EMBL" id="BEGY01000014">
    <property type="protein sequence ID" value="GAX75898.1"/>
    <property type="molecule type" value="Genomic_DNA"/>
</dbReference>
<evidence type="ECO:0000256" key="1">
    <source>
        <dbReference type="SAM" id="MobiDB-lite"/>
    </source>
</evidence>
<protein>
    <recommendedName>
        <fullName evidence="4">EF-hand domain-containing protein</fullName>
    </recommendedName>
</protein>